<accession>A0A6J5MT95</accession>
<evidence type="ECO:0000256" key="1">
    <source>
        <dbReference type="ARBA" id="ARBA00023125"/>
    </source>
</evidence>
<protein>
    <submittedName>
        <fullName evidence="3">Single-stranded DNA-binding protein</fullName>
    </submittedName>
</protein>
<keyword evidence="1 2" id="KW-0238">DNA-binding</keyword>
<dbReference type="EMBL" id="LR796499">
    <property type="protein sequence ID" value="CAB4149211.1"/>
    <property type="molecule type" value="Genomic_DNA"/>
</dbReference>
<name>A0A6J5MT95_9CAUD</name>
<organism evidence="3">
    <name type="scientific">uncultured Caudovirales phage</name>
    <dbReference type="NCBI Taxonomy" id="2100421"/>
    <lineage>
        <taxon>Viruses</taxon>
        <taxon>Duplodnaviria</taxon>
        <taxon>Heunggongvirae</taxon>
        <taxon>Uroviricota</taxon>
        <taxon>Caudoviricetes</taxon>
        <taxon>Peduoviridae</taxon>
        <taxon>Maltschvirus</taxon>
        <taxon>Maltschvirus maltsch</taxon>
    </lineage>
</organism>
<dbReference type="InterPro" id="IPR012340">
    <property type="entry name" value="NA-bd_OB-fold"/>
</dbReference>
<dbReference type="SUPFAM" id="SSF50249">
    <property type="entry name" value="Nucleic acid-binding proteins"/>
    <property type="match status" value="1"/>
</dbReference>
<evidence type="ECO:0000256" key="2">
    <source>
        <dbReference type="PROSITE-ProRule" id="PRU00252"/>
    </source>
</evidence>
<dbReference type="PROSITE" id="PS50935">
    <property type="entry name" value="SSB"/>
    <property type="match status" value="1"/>
</dbReference>
<dbReference type="InterPro" id="IPR000424">
    <property type="entry name" value="Primosome_PriB/ssb"/>
</dbReference>
<proteinExistence type="predicted"/>
<reference evidence="3" key="1">
    <citation type="submission" date="2020-04" db="EMBL/GenBank/DDBJ databases">
        <authorList>
            <person name="Chiriac C."/>
            <person name="Salcher M."/>
            <person name="Ghai R."/>
            <person name="Kavagutti S V."/>
        </authorList>
    </citation>
    <scope>NUCLEOTIDE SEQUENCE</scope>
</reference>
<dbReference type="CDD" id="cd04496">
    <property type="entry name" value="SSB_OBF"/>
    <property type="match status" value="1"/>
</dbReference>
<evidence type="ECO:0000313" key="3">
    <source>
        <dbReference type="EMBL" id="CAB4149211.1"/>
    </source>
</evidence>
<gene>
    <name evidence="3" type="ORF">UFOVP536_55</name>
</gene>
<dbReference type="Gene3D" id="2.40.50.140">
    <property type="entry name" value="Nucleic acid-binding proteins"/>
    <property type="match status" value="1"/>
</dbReference>
<dbReference type="Pfam" id="PF00436">
    <property type="entry name" value="SSB"/>
    <property type="match status" value="1"/>
</dbReference>
<sequence length="134" mass="15056">MKSVSNAIVATTPRFLVMADGDTAICSFRVADNHNDEGFTYWYTITTFNELAYWVQLNISKGNRIDVSGEVKERLYYNEENELETLYEIVANKIVFDDISSAVSVEDQAEADAIADSAPKKEHVCSCKYCYANA</sequence>
<dbReference type="GO" id="GO:0003697">
    <property type="term" value="F:single-stranded DNA binding"/>
    <property type="evidence" value="ECO:0007669"/>
    <property type="project" value="InterPro"/>
</dbReference>